<evidence type="ECO:0000256" key="4">
    <source>
        <dbReference type="ARBA" id="ARBA00022989"/>
    </source>
</evidence>
<evidence type="ECO:0000256" key="2">
    <source>
        <dbReference type="ARBA" id="ARBA00022475"/>
    </source>
</evidence>
<feature type="transmembrane region" description="Helical" evidence="7">
    <location>
        <begin position="547"/>
        <end position="568"/>
    </location>
</feature>
<feature type="transmembrane region" description="Helical" evidence="7">
    <location>
        <begin position="371"/>
        <end position="389"/>
    </location>
</feature>
<feature type="transmembrane region" description="Helical" evidence="7">
    <location>
        <begin position="580"/>
        <end position="598"/>
    </location>
</feature>
<keyword evidence="5 7" id="KW-0472">Membrane</keyword>
<keyword evidence="2" id="KW-1003">Cell membrane</keyword>
<evidence type="ECO:0000256" key="1">
    <source>
        <dbReference type="ARBA" id="ARBA00004651"/>
    </source>
</evidence>
<accession>J3AAP7</accession>
<feature type="transmembrane region" description="Helical" evidence="7">
    <location>
        <begin position="650"/>
        <end position="675"/>
    </location>
</feature>
<feature type="transmembrane region" description="Helical" evidence="7">
    <location>
        <begin position="618"/>
        <end position="638"/>
    </location>
</feature>
<gene>
    <name evidence="10" type="ORF">HMPREF1129_0291</name>
</gene>
<dbReference type="AlphaFoldDB" id="J3AAP7"/>
<evidence type="ECO:0000256" key="7">
    <source>
        <dbReference type="SAM" id="Phobius"/>
    </source>
</evidence>
<evidence type="ECO:0000256" key="3">
    <source>
        <dbReference type="ARBA" id="ARBA00022692"/>
    </source>
</evidence>
<feature type="transmembrane region" description="Helical" evidence="7">
    <location>
        <begin position="467"/>
        <end position="490"/>
    </location>
</feature>
<proteinExistence type="predicted"/>
<evidence type="ECO:0000313" key="11">
    <source>
        <dbReference type="Proteomes" id="UP000007814"/>
    </source>
</evidence>
<evidence type="ECO:0000313" key="10">
    <source>
        <dbReference type="EMBL" id="EJN84758.1"/>
    </source>
</evidence>
<organism evidence="10 11">
    <name type="scientific">Actinomyces naeslundii (strain ATCC 12104 / DSM 43013 / CCUG 2238 / JCM 8349 / NCTC 10301 / Howell 279)</name>
    <dbReference type="NCBI Taxonomy" id="1115803"/>
    <lineage>
        <taxon>Bacteria</taxon>
        <taxon>Bacillati</taxon>
        <taxon>Actinomycetota</taxon>
        <taxon>Actinomycetes</taxon>
        <taxon>Actinomycetales</taxon>
        <taxon>Actinomycetaceae</taxon>
        <taxon>Actinomyces</taxon>
    </lineage>
</organism>
<dbReference type="PATRIC" id="fig|1115803.3.peg.1400"/>
<feature type="transmembrane region" description="Helical" evidence="7">
    <location>
        <begin position="272"/>
        <end position="290"/>
    </location>
</feature>
<dbReference type="EMBL" id="ALJK01000133">
    <property type="protein sequence ID" value="EJN84758.1"/>
    <property type="molecule type" value="Genomic_DNA"/>
</dbReference>
<keyword evidence="4 7" id="KW-1133">Transmembrane helix</keyword>
<dbReference type="InterPro" id="IPR052576">
    <property type="entry name" value="AA_Transporter-Related"/>
</dbReference>
<reference evidence="10 11" key="1">
    <citation type="submission" date="2012-07" db="EMBL/GenBank/DDBJ databases">
        <authorList>
            <person name="Durkin A.S."/>
            <person name="McCorrison J."/>
            <person name="Torralba M."/>
            <person name="Gillis M."/>
            <person name="Methe B."/>
            <person name="Sutton G."/>
            <person name="Nelson K.E."/>
        </authorList>
    </citation>
    <scope>NUCLEOTIDE SEQUENCE [LARGE SCALE GENOMIC DNA]</scope>
    <source>
        <strain evidence="11">ATCC 12104 / DSM 43013 / CCUG 2238 / JCM 8349 / NCTC 10301 / Howell 279</strain>
    </source>
</reference>
<dbReference type="PANTHER" id="PTHR37821:SF1">
    <property type="entry name" value="AMINO ACID TRANSPORTER YUIF-RELATED"/>
    <property type="match status" value="1"/>
</dbReference>
<feature type="domain" description="Na+/H+ antiporter NhaC-like C-terminal" evidence="8">
    <location>
        <begin position="427"/>
        <end position="722"/>
    </location>
</feature>
<feature type="domain" description="Putative Na+/H+ antiporter N-terminal" evidence="9">
    <location>
        <begin position="275"/>
        <end position="360"/>
    </location>
</feature>
<evidence type="ECO:0000259" key="8">
    <source>
        <dbReference type="Pfam" id="PF03553"/>
    </source>
</evidence>
<sequence length="728" mass="75547">MGGQLQRPGDAGGDVVGAERLGHAGVHLRSCLGVTVETVEGELLGGHHAGRDLDDTHRLTHQLQAQRVRDDPLGVLGGHVTATAGVGVVGGRGGEEDQVAAPLAHAGQEGLAHAQGRQDVALVHGGPLLGAALSNRIHSQRTAGVIDDRVDRATVEHLSGQTLNVARHLKVGGHPGAAGLVGQRPKALHPPGGGHDLPAVGAQEPDGSGADTRGGPGHEGAADRGRAAGDVMLVLAHRSTIRPRHAHLAQSAPIRLPPVRPNRTTRYPIGRHPVNAVILAVLVMLVLAMLRVHVVLSLFVGALVGGLTAGLGISETMVAFQDGLAAGAKIALSYALLGAFAMAVAHSGLPQLLANWLIARIETEDGSTSKRAVRMTTMLLLGGLTAMAVMSQNLIPVHIAFIPLVVPPLLIVMSRLQLDRRAVTCAITFGLVTTYMFLPLGFGRVFLHDILYANIKDAGLDVSHISATHAMGIPALGMVVGLLIAVFVTYRKPRTYRIDTGSDTSSGEEISGPAEIDRRKVAIALIAVLACFAVQTVLTWTESKADPLLVGALMGLLLFMATRVVTIAEADDVFTGGMRMMALIGLIMITAQGFANVLKETKQIEPLVKSATSMFAGSKPAAAFVMLLVGLIVTMGIGSSFSTLPIISAIYVPLCLSLGFSPVATVSLIGTAGALGDAGSPASDSTLGPTAGLNADGQHDHMRDSVIPTFLHFNIPLLIAGWIAAMVL</sequence>
<dbReference type="InterPro" id="IPR032813">
    <property type="entry name" value="Na_H_antiport_N"/>
</dbReference>
<evidence type="ECO:0000256" key="5">
    <source>
        <dbReference type="ARBA" id="ARBA00023136"/>
    </source>
</evidence>
<comment type="subcellular location">
    <subcellularLocation>
        <location evidence="1">Cell membrane</location>
        <topology evidence="1">Multi-pass membrane protein</topology>
    </subcellularLocation>
</comment>
<dbReference type="Proteomes" id="UP000007814">
    <property type="component" value="Unassembled WGS sequence"/>
</dbReference>
<feature type="transmembrane region" description="Helical" evidence="7">
    <location>
        <begin position="706"/>
        <end position="727"/>
    </location>
</feature>
<evidence type="ECO:0000256" key="6">
    <source>
        <dbReference type="SAM" id="MobiDB-lite"/>
    </source>
</evidence>
<dbReference type="Pfam" id="PF03553">
    <property type="entry name" value="Na_H_antiporter"/>
    <property type="match status" value="1"/>
</dbReference>
<dbReference type="PANTHER" id="PTHR37821">
    <property type="entry name" value="AMINO ACID TRANSPORTER YUIF-RELATED"/>
    <property type="match status" value="1"/>
</dbReference>
<feature type="transmembrane region" description="Helical" evidence="7">
    <location>
        <begin position="395"/>
        <end position="413"/>
    </location>
</feature>
<feature type="transmembrane region" description="Helical" evidence="7">
    <location>
        <begin position="334"/>
        <end position="359"/>
    </location>
</feature>
<feature type="region of interest" description="Disordered" evidence="6">
    <location>
        <begin position="177"/>
        <end position="224"/>
    </location>
</feature>
<name>J3AAP7_ACTNH</name>
<keyword evidence="3 7" id="KW-0812">Transmembrane</keyword>
<dbReference type="InterPro" id="IPR018461">
    <property type="entry name" value="Na/H_Antiport_NhaC-like_C"/>
</dbReference>
<feature type="transmembrane region" description="Helical" evidence="7">
    <location>
        <begin position="425"/>
        <end position="447"/>
    </location>
</feature>
<dbReference type="GO" id="GO:0005886">
    <property type="term" value="C:plasma membrane"/>
    <property type="evidence" value="ECO:0007669"/>
    <property type="project" value="UniProtKB-SubCell"/>
</dbReference>
<dbReference type="Pfam" id="PF13726">
    <property type="entry name" value="Na_H_antiport_2"/>
    <property type="match status" value="1"/>
</dbReference>
<feature type="transmembrane region" description="Helical" evidence="7">
    <location>
        <begin position="521"/>
        <end position="541"/>
    </location>
</feature>
<comment type="caution">
    <text evidence="10">The sequence shown here is derived from an EMBL/GenBank/DDBJ whole genome shotgun (WGS) entry which is preliminary data.</text>
</comment>
<feature type="transmembrane region" description="Helical" evidence="7">
    <location>
        <begin position="295"/>
        <end position="314"/>
    </location>
</feature>
<evidence type="ECO:0000259" key="9">
    <source>
        <dbReference type="Pfam" id="PF13726"/>
    </source>
</evidence>
<dbReference type="eggNOG" id="COG2056">
    <property type="taxonomic scope" value="Bacteria"/>
</dbReference>
<protein>
    <submittedName>
        <fullName evidence="10">Na+/H+ antiporter family protein</fullName>
    </submittedName>
</protein>